<dbReference type="InterPro" id="IPR023299">
    <property type="entry name" value="ATPase_P-typ_cyto_dom_N"/>
</dbReference>
<evidence type="ECO:0000256" key="11">
    <source>
        <dbReference type="ARBA" id="ARBA00022967"/>
    </source>
</evidence>
<proteinExistence type="inferred from homology"/>
<evidence type="ECO:0000256" key="5">
    <source>
        <dbReference type="ARBA" id="ARBA00022553"/>
    </source>
</evidence>
<comment type="similarity">
    <text evidence="2 15">Belongs to the cation transport ATPase (P-type) (TC 3.A.3) family. Type IB subfamily.</text>
</comment>
<dbReference type="InterPro" id="IPR036163">
    <property type="entry name" value="HMA_dom_sf"/>
</dbReference>
<evidence type="ECO:0000256" key="3">
    <source>
        <dbReference type="ARBA" id="ARBA00022448"/>
    </source>
</evidence>
<organism evidence="17 18">
    <name type="scientific">Knufia peltigerae</name>
    <dbReference type="NCBI Taxonomy" id="1002370"/>
    <lineage>
        <taxon>Eukaryota</taxon>
        <taxon>Fungi</taxon>
        <taxon>Dikarya</taxon>
        <taxon>Ascomycota</taxon>
        <taxon>Pezizomycotina</taxon>
        <taxon>Eurotiomycetes</taxon>
        <taxon>Chaetothyriomycetidae</taxon>
        <taxon>Chaetothyriales</taxon>
        <taxon>Trichomeriaceae</taxon>
        <taxon>Knufia</taxon>
    </lineage>
</organism>
<dbReference type="InterPro" id="IPR023214">
    <property type="entry name" value="HAD_sf"/>
</dbReference>
<dbReference type="EMBL" id="JAPDRN010000002">
    <property type="protein sequence ID" value="KAJ9646694.1"/>
    <property type="molecule type" value="Genomic_DNA"/>
</dbReference>
<feature type="transmembrane region" description="Helical" evidence="15">
    <location>
        <begin position="210"/>
        <end position="229"/>
    </location>
</feature>
<dbReference type="GO" id="GO:0005524">
    <property type="term" value="F:ATP binding"/>
    <property type="evidence" value="ECO:0007669"/>
    <property type="project" value="UniProtKB-UniRule"/>
</dbReference>
<dbReference type="Gene3D" id="3.40.1110.10">
    <property type="entry name" value="Calcium-transporting ATPase, cytoplasmic domain N"/>
    <property type="match status" value="1"/>
</dbReference>
<dbReference type="InterPro" id="IPR059000">
    <property type="entry name" value="ATPase_P-type_domA"/>
</dbReference>
<evidence type="ECO:0000256" key="6">
    <source>
        <dbReference type="ARBA" id="ARBA00022692"/>
    </source>
</evidence>
<evidence type="ECO:0000313" key="17">
    <source>
        <dbReference type="EMBL" id="KAJ9646694.1"/>
    </source>
</evidence>
<dbReference type="Gene3D" id="2.70.150.10">
    <property type="entry name" value="Calcium-transporting ATPase, cytoplasmic transduction domain A"/>
    <property type="match status" value="1"/>
</dbReference>
<dbReference type="InterPro" id="IPR001757">
    <property type="entry name" value="P_typ_ATPase"/>
</dbReference>
<keyword evidence="7 15" id="KW-0479">Metal-binding</keyword>
<dbReference type="PANTHER" id="PTHR43520">
    <property type="entry name" value="ATP7, ISOFORM B"/>
    <property type="match status" value="1"/>
</dbReference>
<evidence type="ECO:0000256" key="8">
    <source>
        <dbReference type="ARBA" id="ARBA00022741"/>
    </source>
</evidence>
<gene>
    <name evidence="17" type="ORF">H2204_000386</name>
</gene>
<keyword evidence="5" id="KW-0597">Phosphoprotein</keyword>
<dbReference type="Gene3D" id="3.30.70.100">
    <property type="match status" value="1"/>
</dbReference>
<feature type="transmembrane region" description="Helical" evidence="15">
    <location>
        <begin position="445"/>
        <end position="472"/>
    </location>
</feature>
<evidence type="ECO:0000256" key="10">
    <source>
        <dbReference type="ARBA" id="ARBA00022842"/>
    </source>
</evidence>
<dbReference type="InterPro" id="IPR008250">
    <property type="entry name" value="ATPase_P-typ_transduc_dom_A_sf"/>
</dbReference>
<dbReference type="InterPro" id="IPR027256">
    <property type="entry name" value="P-typ_ATPase_IB"/>
</dbReference>
<dbReference type="GO" id="GO:0005507">
    <property type="term" value="F:copper ion binding"/>
    <property type="evidence" value="ECO:0007669"/>
    <property type="project" value="TreeGrafter"/>
</dbReference>
<dbReference type="Pfam" id="PF00403">
    <property type="entry name" value="HMA"/>
    <property type="match status" value="1"/>
</dbReference>
<dbReference type="GO" id="GO:0043682">
    <property type="term" value="F:P-type divalent copper transporter activity"/>
    <property type="evidence" value="ECO:0007669"/>
    <property type="project" value="TreeGrafter"/>
</dbReference>
<keyword evidence="18" id="KW-1185">Reference proteome</keyword>
<dbReference type="Pfam" id="PF00122">
    <property type="entry name" value="E1-E2_ATPase"/>
    <property type="match status" value="1"/>
</dbReference>
<dbReference type="Gene3D" id="3.40.50.1000">
    <property type="entry name" value="HAD superfamily/HAD-like"/>
    <property type="match status" value="1"/>
</dbReference>
<evidence type="ECO:0000313" key="18">
    <source>
        <dbReference type="Proteomes" id="UP001172681"/>
    </source>
</evidence>
<evidence type="ECO:0000256" key="12">
    <source>
        <dbReference type="ARBA" id="ARBA00022989"/>
    </source>
</evidence>
<feature type="transmembrane region" description="Helical" evidence="15">
    <location>
        <begin position="772"/>
        <end position="790"/>
    </location>
</feature>
<keyword evidence="3" id="KW-0813">Transport</keyword>
<evidence type="ECO:0000256" key="4">
    <source>
        <dbReference type="ARBA" id="ARBA00022475"/>
    </source>
</evidence>
<feature type="transmembrane region" description="Helical" evidence="15">
    <location>
        <begin position="802"/>
        <end position="820"/>
    </location>
</feature>
<dbReference type="GO" id="GO:0055070">
    <property type="term" value="P:copper ion homeostasis"/>
    <property type="evidence" value="ECO:0007669"/>
    <property type="project" value="TreeGrafter"/>
</dbReference>
<evidence type="ECO:0000256" key="14">
    <source>
        <dbReference type="ARBA" id="ARBA00023136"/>
    </source>
</evidence>
<dbReference type="InterPro" id="IPR036412">
    <property type="entry name" value="HAD-like_sf"/>
</dbReference>
<evidence type="ECO:0000256" key="2">
    <source>
        <dbReference type="ARBA" id="ARBA00006024"/>
    </source>
</evidence>
<dbReference type="PROSITE" id="PS01047">
    <property type="entry name" value="HMA_1"/>
    <property type="match status" value="1"/>
</dbReference>
<evidence type="ECO:0000256" key="7">
    <source>
        <dbReference type="ARBA" id="ARBA00022723"/>
    </source>
</evidence>
<keyword evidence="9 15" id="KW-0067">ATP-binding</keyword>
<dbReference type="PROSITE" id="PS00154">
    <property type="entry name" value="ATPASE_E1_E2"/>
    <property type="match status" value="1"/>
</dbReference>
<feature type="transmembrane region" description="Helical" evidence="15">
    <location>
        <begin position="165"/>
        <end position="189"/>
    </location>
</feature>
<protein>
    <recommendedName>
        <fullName evidence="16">HMA domain-containing protein</fullName>
    </recommendedName>
</protein>
<name>A0AA39D4R5_9EURO</name>
<evidence type="ECO:0000256" key="13">
    <source>
        <dbReference type="ARBA" id="ARBA00023065"/>
    </source>
</evidence>
<comment type="caution">
    <text evidence="17">The sequence shown here is derived from an EMBL/GenBank/DDBJ whole genome shotgun (WGS) entry which is preliminary data.</text>
</comment>
<dbReference type="PROSITE" id="PS50846">
    <property type="entry name" value="HMA_2"/>
    <property type="match status" value="1"/>
</dbReference>
<dbReference type="SUPFAM" id="SSF56784">
    <property type="entry name" value="HAD-like"/>
    <property type="match status" value="1"/>
</dbReference>
<reference evidence="17" key="1">
    <citation type="submission" date="2022-10" db="EMBL/GenBank/DDBJ databases">
        <title>Culturing micro-colonial fungi from biological soil crusts in the Mojave desert and describing Neophaeococcomyces mojavensis, and introducing the new genera and species Taxawa tesnikishii.</title>
        <authorList>
            <person name="Kurbessoian T."/>
            <person name="Stajich J.E."/>
        </authorList>
    </citation>
    <scope>NUCLEOTIDE SEQUENCE</scope>
    <source>
        <strain evidence="17">TK_35</strain>
    </source>
</reference>
<evidence type="ECO:0000259" key="16">
    <source>
        <dbReference type="PROSITE" id="PS50846"/>
    </source>
</evidence>
<dbReference type="GO" id="GO:0016887">
    <property type="term" value="F:ATP hydrolysis activity"/>
    <property type="evidence" value="ECO:0007669"/>
    <property type="project" value="InterPro"/>
</dbReference>
<feature type="domain" description="HMA" evidence="16">
    <location>
        <begin position="51"/>
        <end position="117"/>
    </location>
</feature>
<keyword evidence="14 15" id="KW-0472">Membrane</keyword>
<dbReference type="GO" id="GO:0005886">
    <property type="term" value="C:plasma membrane"/>
    <property type="evidence" value="ECO:0007669"/>
    <property type="project" value="UniProtKB-SubCell"/>
</dbReference>
<feature type="transmembrane region" description="Helical" evidence="15">
    <location>
        <begin position="408"/>
        <end position="425"/>
    </location>
</feature>
<dbReference type="InterPro" id="IPR018303">
    <property type="entry name" value="ATPase_P-typ_P_site"/>
</dbReference>
<keyword evidence="12 15" id="KW-1133">Transmembrane helix</keyword>
<keyword evidence="6 15" id="KW-0812">Transmembrane</keyword>
<keyword evidence="4" id="KW-1003">Cell membrane</keyword>
<evidence type="ECO:0000256" key="1">
    <source>
        <dbReference type="ARBA" id="ARBA00004651"/>
    </source>
</evidence>
<dbReference type="SUPFAM" id="SSF81653">
    <property type="entry name" value="Calcium ATPase, transduction domain A"/>
    <property type="match status" value="1"/>
</dbReference>
<sequence length="862" mass="92607">MACCVITAYVMNRIIRACEILNLDMINIKYNDFDDGQSFDDDAKSSHEPLVVSKFVIEGMTCSACPAAIETAIKHLNGIEAVSVSLPFSRASIAHYKSLISTTDIVAAIEKSGYAARCGLRTAQQNFDLTRHNEDLAKQKTSFSNAVALSSSLTIIDWIRVRVLYISPLCITLGLVRILLALWCQVVEAEWVHRRAWQKGGLLSPNMDTLISLSLILGLLLSILQTFLYGLDADATYWSSGSMLTVVIIGGRYIDTLLRRHAKQSIAHLYDLQRQAASVQLYQPPQIRQAHMTVKSRPLKPSIRVPAIALRPGDEICINPGMIIPCDCYVTVGASTVDQASMTGESLPVNKEVGDFLMSGTRNLASNLVAVVSKPQDESALEQLVSNVVAATETPSDYVAADFINGRLVHFLIVISICCASYSFLSANNSLPPSTKFIYAGERAMAILASACPCALGLAAPSAIMSAISAALGKGVLIRSGFHALEKLASVSHVVMDKTGTLTTGQLSVAAVTGSIDHFTCMMICAAERVDAASHPVAKTIFRWALQELHEEQRHTQHQLKVIDSHSEPGKGVSCTVRPSPNAPSNIEVHIGTAAFLAENNISIPISNLPMPSTQECGITVHVALAKKHKAIFHLLDTIRPSASLITHALQANLGLSLTMLTGDSASEAARVSAQLGNVLVLSSRALPHEKGEFIATIRASPLCRGVAMVGDGLNDAPALAAADVGILLAPTGGPALSSQVADVVLATADLGRLLETVVIARQTLAQVHWNRAWAVVYNVLAIGVAAGILEPWGLHVDARGAGLAMVGSSASVVVWSLWFRRRLGAVDWRVMVKTETDEQVGKKSMYLYPSREQEQEHKELC</sequence>
<dbReference type="Proteomes" id="UP001172681">
    <property type="component" value="Unassembled WGS sequence"/>
</dbReference>
<dbReference type="CDD" id="cd00371">
    <property type="entry name" value="HMA"/>
    <property type="match status" value="1"/>
</dbReference>
<dbReference type="FunFam" id="3.30.70.100:FF:000001">
    <property type="entry name" value="ATPase copper transporting beta"/>
    <property type="match status" value="1"/>
</dbReference>
<accession>A0AA39D4R5</accession>
<dbReference type="PRINTS" id="PR00119">
    <property type="entry name" value="CATATPASE"/>
</dbReference>
<dbReference type="SUPFAM" id="SSF55008">
    <property type="entry name" value="HMA, heavy metal-associated domain"/>
    <property type="match status" value="1"/>
</dbReference>
<comment type="subcellular location">
    <subcellularLocation>
        <location evidence="1">Cell membrane</location>
        <topology evidence="1">Multi-pass membrane protein</topology>
    </subcellularLocation>
    <subcellularLocation>
        <location evidence="15">Membrane</location>
    </subcellularLocation>
</comment>
<keyword evidence="13" id="KW-0406">Ion transport</keyword>
<dbReference type="AlphaFoldDB" id="A0AA39D4R5"/>
<evidence type="ECO:0000256" key="9">
    <source>
        <dbReference type="ARBA" id="ARBA00022840"/>
    </source>
</evidence>
<evidence type="ECO:0000256" key="15">
    <source>
        <dbReference type="RuleBase" id="RU362081"/>
    </source>
</evidence>
<keyword evidence="8 15" id="KW-0547">Nucleotide-binding</keyword>
<dbReference type="NCBIfam" id="TIGR01494">
    <property type="entry name" value="ATPase_P-type"/>
    <property type="match status" value="2"/>
</dbReference>
<dbReference type="NCBIfam" id="TIGR01525">
    <property type="entry name" value="ATPase-IB_hvy"/>
    <property type="match status" value="1"/>
</dbReference>
<dbReference type="PANTHER" id="PTHR43520:SF5">
    <property type="entry name" value="CATION-TRANSPORTING P-TYPE ATPASE-RELATED"/>
    <property type="match status" value="1"/>
</dbReference>
<dbReference type="Pfam" id="PF00702">
    <property type="entry name" value="Hydrolase"/>
    <property type="match status" value="1"/>
</dbReference>
<dbReference type="InterPro" id="IPR017969">
    <property type="entry name" value="Heavy-metal-associated_CS"/>
</dbReference>
<keyword evidence="11" id="KW-1278">Translocase</keyword>
<keyword evidence="10" id="KW-0460">Magnesium</keyword>
<dbReference type="InterPro" id="IPR006121">
    <property type="entry name" value="HMA_dom"/>
</dbReference>